<dbReference type="SUPFAM" id="SSF53098">
    <property type="entry name" value="Ribonuclease H-like"/>
    <property type="match status" value="1"/>
</dbReference>
<dbReference type="InterPro" id="IPR001584">
    <property type="entry name" value="Integrase_cat-core"/>
</dbReference>
<accession>A0A6P6S4T3</accession>
<dbReference type="OrthoDB" id="1700743at2759"/>
<dbReference type="PROSITE" id="PS50994">
    <property type="entry name" value="INTEGRASE"/>
    <property type="match status" value="1"/>
</dbReference>
<protein>
    <recommendedName>
        <fullName evidence="2">Integrase catalytic domain-containing protein</fullName>
    </recommendedName>
</protein>
<keyword evidence="3" id="KW-1185">Reference proteome</keyword>
<evidence type="ECO:0000256" key="1">
    <source>
        <dbReference type="SAM" id="MobiDB-lite"/>
    </source>
</evidence>
<dbReference type="GO" id="GO:0015074">
    <property type="term" value="P:DNA integration"/>
    <property type="evidence" value="ECO:0007669"/>
    <property type="project" value="InterPro"/>
</dbReference>
<name>A0A6P6S4T3_COFAR</name>
<dbReference type="GeneID" id="113687378"/>
<gene>
    <name evidence="4" type="primary">LOC113687378</name>
</gene>
<organism evidence="3 4">
    <name type="scientific">Coffea arabica</name>
    <name type="common">Arabian coffee</name>
    <dbReference type="NCBI Taxonomy" id="13443"/>
    <lineage>
        <taxon>Eukaryota</taxon>
        <taxon>Viridiplantae</taxon>
        <taxon>Streptophyta</taxon>
        <taxon>Embryophyta</taxon>
        <taxon>Tracheophyta</taxon>
        <taxon>Spermatophyta</taxon>
        <taxon>Magnoliopsida</taxon>
        <taxon>eudicotyledons</taxon>
        <taxon>Gunneridae</taxon>
        <taxon>Pentapetalae</taxon>
        <taxon>asterids</taxon>
        <taxon>lamiids</taxon>
        <taxon>Gentianales</taxon>
        <taxon>Rubiaceae</taxon>
        <taxon>Ixoroideae</taxon>
        <taxon>Gardenieae complex</taxon>
        <taxon>Bertiereae - Coffeeae clade</taxon>
        <taxon>Coffeeae</taxon>
        <taxon>Coffea</taxon>
    </lineage>
</organism>
<feature type="compositionally biased region" description="Basic and acidic residues" evidence="1">
    <location>
        <begin position="36"/>
        <end position="57"/>
    </location>
</feature>
<sequence length="525" mass="60564">MATAINRLESHVFGKLSSQPETNAKNMSVMTLRSGKKVEGSRPVVPKDDSEEKIEKELDQEEGGNSNPKIISGSLINHKSHTPPFLSRLEKRRKPEKEKEILEMFKKVEINIPLLDAIKQVPRPLKETSIIIQLADLTYAYPNRLVEDVLVQRVFEFDGKNELEIVLTKYLELGATPDVELSDELRHMVEALHSLPSISPRYEFASLFTPETHQKLLPSIVQAPELEFKPLPRHLKYVFLGDKEMLPIIISAYLSPGQEDKLVRLLRDHKEAIGWTLADIKGISPYLCMYLIRLEEDAKPVRQAQRRLNPLMMEVVKKEILKHLDVGIIFAISDSPWGIDFMGPFFSSYGFLYILLAVDYVSKCVEAKATRTNDSKVVAEFIKSNIFVHFGMPRAMVSDRGTHFYNKTIATLFCKYDALHKVSTSYYPQTNGQVEVSNREIKLILEKMVCPDRKDWSSRLEYALWAYRTAYKTPIRMSLYSLVFEKPCHIPEEFEHRAFWAIKQYNMDLKEVGVHRKLQCRSWKS</sequence>
<feature type="domain" description="Integrase catalytic" evidence="2">
    <location>
        <begin position="306"/>
        <end position="499"/>
    </location>
</feature>
<evidence type="ECO:0000313" key="3">
    <source>
        <dbReference type="Proteomes" id="UP001652660"/>
    </source>
</evidence>
<dbReference type="RefSeq" id="XP_027060799.1">
    <property type="nucleotide sequence ID" value="XM_027204998.1"/>
</dbReference>
<dbReference type="AlphaFoldDB" id="A0A6P6S4T3"/>
<reference evidence="3" key="1">
    <citation type="journal article" date="2025" name="Foods">
        <title>Unveiling the Microbial Signatures of Arabica Coffee Cherries: Insights into Ripeness Specific Diversity, Functional Traits, and Implications for Quality and Safety.</title>
        <authorList>
            <consortium name="RefSeq"/>
            <person name="Tenea G.N."/>
            <person name="Cifuentes V."/>
            <person name="Reyes P."/>
            <person name="Cevallos-Vallejos M."/>
        </authorList>
    </citation>
    <scope>NUCLEOTIDE SEQUENCE [LARGE SCALE GENOMIC DNA]</scope>
</reference>
<dbReference type="GO" id="GO:0003676">
    <property type="term" value="F:nucleic acid binding"/>
    <property type="evidence" value="ECO:0007669"/>
    <property type="project" value="InterPro"/>
</dbReference>
<feature type="region of interest" description="Disordered" evidence="1">
    <location>
        <begin position="16"/>
        <end position="74"/>
    </location>
</feature>
<feature type="compositionally biased region" description="Polar residues" evidence="1">
    <location>
        <begin position="63"/>
        <end position="74"/>
    </location>
</feature>
<dbReference type="Pfam" id="PF00665">
    <property type="entry name" value="rve"/>
    <property type="match status" value="1"/>
</dbReference>
<dbReference type="SUPFAM" id="SSF56672">
    <property type="entry name" value="DNA/RNA polymerases"/>
    <property type="match status" value="1"/>
</dbReference>
<dbReference type="InterPro" id="IPR043502">
    <property type="entry name" value="DNA/RNA_pol_sf"/>
</dbReference>
<dbReference type="InterPro" id="IPR012337">
    <property type="entry name" value="RNaseH-like_sf"/>
</dbReference>
<dbReference type="InterPro" id="IPR036397">
    <property type="entry name" value="RNaseH_sf"/>
</dbReference>
<proteinExistence type="predicted"/>
<reference evidence="4" key="2">
    <citation type="submission" date="2025-08" db="UniProtKB">
        <authorList>
            <consortium name="RefSeq"/>
        </authorList>
    </citation>
    <scope>IDENTIFICATION</scope>
    <source>
        <tissue evidence="4">Leaves</tissue>
    </source>
</reference>
<dbReference type="InterPro" id="IPR052160">
    <property type="entry name" value="Gypsy_RT_Integrase-like"/>
</dbReference>
<evidence type="ECO:0000313" key="4">
    <source>
        <dbReference type="RefSeq" id="XP_027060799.1"/>
    </source>
</evidence>
<dbReference type="Gene3D" id="3.30.420.10">
    <property type="entry name" value="Ribonuclease H-like superfamily/Ribonuclease H"/>
    <property type="match status" value="1"/>
</dbReference>
<evidence type="ECO:0000259" key="2">
    <source>
        <dbReference type="PROSITE" id="PS50994"/>
    </source>
</evidence>
<dbReference type="Gene3D" id="3.10.10.10">
    <property type="entry name" value="HIV Type 1 Reverse Transcriptase, subunit A, domain 1"/>
    <property type="match status" value="1"/>
</dbReference>
<dbReference type="Proteomes" id="UP001652660">
    <property type="component" value="Chromosome 5e"/>
</dbReference>
<feature type="compositionally biased region" description="Polar residues" evidence="1">
    <location>
        <begin position="16"/>
        <end position="31"/>
    </location>
</feature>
<dbReference type="PANTHER" id="PTHR47266">
    <property type="entry name" value="ENDONUCLEASE-RELATED"/>
    <property type="match status" value="1"/>
</dbReference>